<keyword evidence="2" id="KW-0812">Transmembrane</keyword>
<feature type="region of interest" description="Disordered" evidence="1">
    <location>
        <begin position="96"/>
        <end position="117"/>
    </location>
</feature>
<evidence type="ECO:0000256" key="1">
    <source>
        <dbReference type="SAM" id="MobiDB-lite"/>
    </source>
</evidence>
<dbReference type="KEGG" id="fil:BN1229_v1_0183"/>
<gene>
    <name evidence="3" type="ORF">YBN1229_v1_0187</name>
</gene>
<reference evidence="4" key="1">
    <citation type="submission" date="2015-02" db="EMBL/GenBank/DDBJ databases">
        <authorList>
            <person name="Chooi Y.-H."/>
        </authorList>
    </citation>
    <scope>NUCLEOTIDE SEQUENCE [LARGE SCALE GENOMIC DNA]</scope>
    <source>
        <strain evidence="4">strain Y</strain>
    </source>
</reference>
<keyword evidence="2" id="KW-1133">Transmembrane helix</keyword>
<organism evidence="3 4">
    <name type="scientific">Candidatus Filomicrobium marinum</name>
    <dbReference type="NCBI Taxonomy" id="1608628"/>
    <lineage>
        <taxon>Bacteria</taxon>
        <taxon>Pseudomonadati</taxon>
        <taxon>Pseudomonadota</taxon>
        <taxon>Alphaproteobacteria</taxon>
        <taxon>Hyphomicrobiales</taxon>
        <taxon>Hyphomicrobiaceae</taxon>
        <taxon>Filomicrobium</taxon>
    </lineage>
</organism>
<dbReference type="EMBL" id="LN829119">
    <property type="protein sequence ID" value="CPR15050.1"/>
    <property type="molecule type" value="Genomic_DNA"/>
</dbReference>
<evidence type="ECO:0000313" key="4">
    <source>
        <dbReference type="Proteomes" id="UP000033187"/>
    </source>
</evidence>
<keyword evidence="4" id="KW-1185">Reference proteome</keyword>
<keyword evidence="2" id="KW-0472">Membrane</keyword>
<evidence type="ECO:0000256" key="2">
    <source>
        <dbReference type="SAM" id="Phobius"/>
    </source>
</evidence>
<name>A0A0D6J9U3_9HYPH</name>
<feature type="compositionally biased region" description="Basic and acidic residues" evidence="1">
    <location>
        <begin position="104"/>
        <end position="117"/>
    </location>
</feature>
<feature type="transmembrane region" description="Helical" evidence="2">
    <location>
        <begin position="26"/>
        <end position="49"/>
    </location>
</feature>
<accession>A0A0D6J9U3</accession>
<dbReference type="Proteomes" id="UP000033187">
    <property type="component" value="Chromosome 1"/>
</dbReference>
<proteinExistence type="predicted"/>
<dbReference type="KEGG" id="fiy:BN1229_v1_0187"/>
<protein>
    <submittedName>
        <fullName evidence="3">Uncharacterized protein</fullName>
    </submittedName>
</protein>
<sequence length="117" mass="12837">MYGNTEEFVVNSTITTTGRGSRDMTLVRMTTAFVMSAIAAGTMLLPAAVQAQSSCKWYAATALKQQQENERLRCGFTGPAWHSNVPEHMQWCASVSPSATKESAQQRDKMLADCAKR</sequence>
<dbReference type="AlphaFoldDB" id="A0A0D6J9U3"/>
<evidence type="ECO:0000313" key="3">
    <source>
        <dbReference type="EMBL" id="CPR15050.1"/>
    </source>
</evidence>